<feature type="compositionally biased region" description="Basic residues" evidence="1">
    <location>
        <begin position="19"/>
        <end position="36"/>
    </location>
</feature>
<dbReference type="EMBL" id="JAUBYV010000001">
    <property type="protein sequence ID" value="KAK2629733.1"/>
    <property type="molecule type" value="Genomic_DNA"/>
</dbReference>
<feature type="compositionally biased region" description="Polar residues" evidence="1">
    <location>
        <begin position="181"/>
        <end position="207"/>
    </location>
</feature>
<feature type="compositionally biased region" description="Acidic residues" evidence="1">
    <location>
        <begin position="145"/>
        <end position="157"/>
    </location>
</feature>
<protein>
    <submittedName>
        <fullName evidence="2">Uncharacterized protein</fullName>
    </submittedName>
</protein>
<dbReference type="AlphaFoldDB" id="A0AAD9WGW0"/>
<evidence type="ECO:0000256" key="1">
    <source>
        <dbReference type="SAM" id="MobiDB-lite"/>
    </source>
</evidence>
<accession>A0AAD9WGW0</accession>
<reference evidence="2" key="1">
    <citation type="submission" date="2023-06" db="EMBL/GenBank/DDBJ databases">
        <title>Draft genome of Marssonina rosae.</title>
        <authorList>
            <person name="Cheng Q."/>
        </authorList>
    </citation>
    <scope>NUCLEOTIDE SEQUENCE</scope>
    <source>
        <strain evidence="2">R4</strain>
    </source>
</reference>
<feature type="region of interest" description="Disordered" evidence="1">
    <location>
        <begin position="1"/>
        <end position="43"/>
    </location>
</feature>
<evidence type="ECO:0000313" key="3">
    <source>
        <dbReference type="Proteomes" id="UP001285354"/>
    </source>
</evidence>
<comment type="caution">
    <text evidence="2">The sequence shown here is derived from an EMBL/GenBank/DDBJ whole genome shotgun (WGS) entry which is preliminary data.</text>
</comment>
<feature type="compositionally biased region" description="Polar residues" evidence="1">
    <location>
        <begin position="301"/>
        <end position="324"/>
    </location>
</feature>
<evidence type="ECO:0000313" key="2">
    <source>
        <dbReference type="EMBL" id="KAK2629733.1"/>
    </source>
</evidence>
<feature type="region of interest" description="Disordered" evidence="1">
    <location>
        <begin position="835"/>
        <end position="855"/>
    </location>
</feature>
<feature type="compositionally biased region" description="Low complexity" evidence="1">
    <location>
        <begin position="159"/>
        <end position="178"/>
    </location>
</feature>
<gene>
    <name evidence="2" type="ORF">QTJ16_000553</name>
</gene>
<feature type="region of interest" description="Disordered" evidence="1">
    <location>
        <begin position="280"/>
        <end position="341"/>
    </location>
</feature>
<feature type="compositionally biased region" description="Polar residues" evidence="1">
    <location>
        <begin position="658"/>
        <end position="669"/>
    </location>
</feature>
<keyword evidence="3" id="KW-1185">Reference proteome</keyword>
<feature type="region of interest" description="Disordered" evidence="1">
    <location>
        <begin position="656"/>
        <end position="685"/>
    </location>
</feature>
<feature type="compositionally biased region" description="Polar residues" evidence="1">
    <location>
        <begin position="935"/>
        <end position="947"/>
    </location>
</feature>
<feature type="region of interest" description="Disordered" evidence="1">
    <location>
        <begin position="77"/>
        <end position="207"/>
    </location>
</feature>
<feature type="compositionally biased region" description="Basic and acidic residues" evidence="1">
    <location>
        <begin position="331"/>
        <end position="341"/>
    </location>
</feature>
<feature type="compositionally biased region" description="Low complexity" evidence="1">
    <location>
        <begin position="1"/>
        <end position="14"/>
    </location>
</feature>
<name>A0AAD9WGW0_9HELO</name>
<organism evidence="2 3">
    <name type="scientific">Diplocarpon rosae</name>
    <dbReference type="NCBI Taxonomy" id="946125"/>
    <lineage>
        <taxon>Eukaryota</taxon>
        <taxon>Fungi</taxon>
        <taxon>Dikarya</taxon>
        <taxon>Ascomycota</taxon>
        <taxon>Pezizomycotina</taxon>
        <taxon>Leotiomycetes</taxon>
        <taxon>Helotiales</taxon>
        <taxon>Drepanopezizaceae</taxon>
        <taxon>Diplocarpon</taxon>
    </lineage>
</organism>
<sequence>MTSKNNNKNNSSSSTPKYTPHHTRRKEKTAQPHHHINIISSPEIEFRERMPDTFVRKASLQDEIDVGLALLKLDLASSSSAETSSRPRTFAEATMATRPHRHNGSFLNDTDLSEDGSFTATTKVTFKKKKRAPKWQPLDLSDSNENLDDEADNEGGEEASSAAASSAPTRSSSPVPAARLRSNSPPTDSCSFLTAKTSFSRPTSEEGSVTLEFEGKRRAIEGLGASAESLLCEDLVDSNGTPLEEEEGTLPLTPSAHHSVTSQVLGCPPIHYNPTPTQAKHGTFTFGKNGYTEEDNDPTPRLSQTQFPSSFSYAQPSPTDQGSFENDEEDSIRSDTDSTKARTEAALNRLRSAVMAGKGRDVTLNDDVFGSEEWDPELPSVPSPTDSPELVAIKPKPVAYTTVGSLVDPKAVPQFTAPNRIQREGANRRPIPLSLLQSRQFEGGFFGQQSPRGPPPPLNMSSSMQYAQQIGRQFTKVDSQGNVSSPSTSSVFSSQLTEQEMDIITKNFGGPELHSGNAEATHSFMVTTTAGVENRNPFLVKDILDDNRGRSNSFQGSMQGMEKMQTLQRLARFDNPMQEVARTRLAELSLKSQVMGKTVGNPNGLTPFEMTLSGPKSSVLSTVTELSSKTQSEVSRGYQFPPPGLATPQANPLLAALQNPNGSQQNMPSSRRAGYPQPLTAGPPGQRQFFTSSGQLGGATQVLQQVQNGNHSNIGGELEWSFLKNLGNSNIESDAAPLNMVPNKSYPSTKIFDTISREYALAQYYPHGLPADWNDDWAPVTEENLKFMGMNAQSKMDASQLTADRKKRNDDWFYQGQRRFATMSIEDHIVESSRLEDRQPNTNTTPWGAIGPPKQILHPVIPRKVSIEDMSQMPVGETIGPILSAAFGTLLAYAENGPTSRSHLSRFVTPAAHLVDTSPTGNDTSLGEDWGDPNFKSQDTKPASFNTFDSATSLDSLRESGSTRRVAFPGGNGKWYGK</sequence>
<feature type="region of interest" description="Disordered" evidence="1">
    <location>
        <begin position="914"/>
        <end position="947"/>
    </location>
</feature>
<dbReference type="Proteomes" id="UP001285354">
    <property type="component" value="Unassembled WGS sequence"/>
</dbReference>
<proteinExistence type="predicted"/>
<feature type="region of interest" description="Disordered" evidence="1">
    <location>
        <begin position="959"/>
        <end position="978"/>
    </location>
</feature>